<feature type="non-terminal residue" evidence="2">
    <location>
        <position position="1"/>
    </location>
</feature>
<keyword evidence="3" id="KW-1185">Reference proteome</keyword>
<evidence type="ECO:0000313" key="2">
    <source>
        <dbReference type="EMBL" id="MZR15351.1"/>
    </source>
</evidence>
<evidence type="ECO:0000313" key="3">
    <source>
        <dbReference type="Proteomes" id="UP000467322"/>
    </source>
</evidence>
<gene>
    <name evidence="2" type="ORF">GQE99_20220</name>
</gene>
<sequence length="80" mass="8565">QLRSSADIWQEGSPMDMMHGSLLWAAAAMALVNAALRSGRLLPLIIWGLAAAAIGLVAIDELFMLHEKSIAITGDDDHPK</sequence>
<dbReference type="AlphaFoldDB" id="A0A845MC49"/>
<reference evidence="2 3" key="1">
    <citation type="submission" date="2019-12" db="EMBL/GenBank/DDBJ databases">
        <title>Maritimibacter sp. nov. sp. isolated from sea sand.</title>
        <authorList>
            <person name="Kim J."/>
            <person name="Jeong S.E."/>
            <person name="Jung H.S."/>
            <person name="Jeon C.O."/>
        </authorList>
    </citation>
    <scope>NUCLEOTIDE SEQUENCE [LARGE SCALE GENOMIC DNA]</scope>
    <source>
        <strain evidence="2 3">DP07</strain>
    </source>
</reference>
<dbReference type="EMBL" id="WTUX01000033">
    <property type="protein sequence ID" value="MZR15351.1"/>
    <property type="molecule type" value="Genomic_DNA"/>
</dbReference>
<keyword evidence="1" id="KW-0812">Transmembrane</keyword>
<feature type="transmembrane region" description="Helical" evidence="1">
    <location>
        <begin position="41"/>
        <end position="59"/>
    </location>
</feature>
<proteinExistence type="predicted"/>
<feature type="transmembrane region" description="Helical" evidence="1">
    <location>
        <begin position="17"/>
        <end position="36"/>
    </location>
</feature>
<dbReference type="Proteomes" id="UP000467322">
    <property type="component" value="Unassembled WGS sequence"/>
</dbReference>
<keyword evidence="1" id="KW-0472">Membrane</keyword>
<organism evidence="2 3">
    <name type="scientific">Maritimibacter harenae</name>
    <dbReference type="NCBI Taxonomy" id="2606218"/>
    <lineage>
        <taxon>Bacteria</taxon>
        <taxon>Pseudomonadati</taxon>
        <taxon>Pseudomonadota</taxon>
        <taxon>Alphaproteobacteria</taxon>
        <taxon>Rhodobacterales</taxon>
        <taxon>Roseobacteraceae</taxon>
        <taxon>Maritimibacter</taxon>
    </lineage>
</organism>
<name>A0A845MC49_9RHOB</name>
<feature type="non-terminal residue" evidence="2">
    <location>
        <position position="80"/>
    </location>
</feature>
<accession>A0A845MC49</accession>
<protein>
    <submittedName>
        <fullName evidence="2">Uncharacterized protein</fullName>
    </submittedName>
</protein>
<evidence type="ECO:0000256" key="1">
    <source>
        <dbReference type="SAM" id="Phobius"/>
    </source>
</evidence>
<comment type="caution">
    <text evidence="2">The sequence shown here is derived from an EMBL/GenBank/DDBJ whole genome shotgun (WGS) entry which is preliminary data.</text>
</comment>
<keyword evidence="1" id="KW-1133">Transmembrane helix</keyword>